<comment type="cofactor">
    <cofactor evidence="1">
        <name>Mg(2+)</name>
        <dbReference type="ChEBI" id="CHEBI:18420"/>
    </cofactor>
</comment>
<evidence type="ECO:0000313" key="9">
    <source>
        <dbReference type="Proteomes" id="UP000001108"/>
    </source>
</evidence>
<dbReference type="KEGG" id="smd:Smed_1197"/>
<dbReference type="InterPro" id="IPR029060">
    <property type="entry name" value="PIN-like_dom_sf"/>
</dbReference>
<dbReference type="HOGENOM" id="CLU_1446751_0_0_5"/>
<dbReference type="SUPFAM" id="SSF88723">
    <property type="entry name" value="PIN domain-like"/>
    <property type="match status" value="1"/>
</dbReference>
<dbReference type="AlphaFoldDB" id="A6U8R7"/>
<dbReference type="RefSeq" id="WP_011975365.1">
    <property type="nucleotide sequence ID" value="NC_009636.1"/>
</dbReference>
<name>A6U8R7_SINMW</name>
<dbReference type="GO" id="GO:0004518">
    <property type="term" value="F:nuclease activity"/>
    <property type="evidence" value="ECO:0007669"/>
    <property type="project" value="UniProtKB-KW"/>
</dbReference>
<evidence type="ECO:0000256" key="6">
    <source>
        <dbReference type="ARBA" id="ARBA00022842"/>
    </source>
</evidence>
<dbReference type="GO" id="GO:0046872">
    <property type="term" value="F:metal ion binding"/>
    <property type="evidence" value="ECO:0007669"/>
    <property type="project" value="UniProtKB-KW"/>
</dbReference>
<dbReference type="eggNOG" id="COG1487">
    <property type="taxonomic scope" value="Bacteria"/>
</dbReference>
<dbReference type="OrthoDB" id="7161000at2"/>
<keyword evidence="3" id="KW-0540">Nuclease</keyword>
<evidence type="ECO:0000256" key="2">
    <source>
        <dbReference type="ARBA" id="ARBA00022649"/>
    </source>
</evidence>
<dbReference type="Gene3D" id="3.40.50.1010">
    <property type="entry name" value="5'-nuclease"/>
    <property type="match status" value="1"/>
</dbReference>
<evidence type="ECO:0000256" key="1">
    <source>
        <dbReference type="ARBA" id="ARBA00001946"/>
    </source>
</evidence>
<dbReference type="Proteomes" id="UP000001108">
    <property type="component" value="Chromosome"/>
</dbReference>
<sequence>MPEPALLLDTDIVSLMGRRRSPPGLRTWLLRVGIHRLNISYPVLTELMRGAHLRQRDDPEKAERIMAWVNDILSTDFPIPPMSPQVAYIYAQMTSVPCLRSLWTVQRSEKATRMGHDLMIAAVAITHGLPILTANVRDYLKIHQFFPLPGVYQPLESRWHVPPETEIFLPRLDEMERCRDDELLPTL</sequence>
<keyword evidence="4" id="KW-0479">Metal-binding</keyword>
<dbReference type="PANTHER" id="PTHR33653:SF1">
    <property type="entry name" value="RIBONUCLEASE VAPC2"/>
    <property type="match status" value="1"/>
</dbReference>
<comment type="similarity">
    <text evidence="7">Belongs to the PINc/VapC protein family.</text>
</comment>
<protein>
    <submittedName>
        <fullName evidence="8">PilT protein domain protein</fullName>
    </submittedName>
</protein>
<dbReference type="GO" id="GO:0016787">
    <property type="term" value="F:hydrolase activity"/>
    <property type="evidence" value="ECO:0007669"/>
    <property type="project" value="UniProtKB-KW"/>
</dbReference>
<reference evidence="8 9" key="2">
    <citation type="journal article" date="2010" name="Stand. Genomic Sci.">
        <title>Complete genome sequence of the Medicago microsymbiont Ensifer (Sinorhizobium) medicae strain WSM419.</title>
        <authorList>
            <person name="Reeve W."/>
            <person name="Chain P."/>
            <person name="O'Hara G."/>
            <person name="Ardley J."/>
            <person name="Nandesena K."/>
            <person name="Brau L."/>
            <person name="Tiwari R."/>
            <person name="Malfatti S."/>
            <person name="Kiss H."/>
            <person name="Lapidus A."/>
            <person name="Copeland A."/>
            <person name="Nolan M."/>
            <person name="Land M."/>
            <person name="Hauser L."/>
            <person name="Chang Y.J."/>
            <person name="Ivanova N."/>
            <person name="Mavromatis K."/>
            <person name="Markowitz V."/>
            <person name="Kyrpides N."/>
            <person name="Gollagher M."/>
            <person name="Yates R."/>
            <person name="Dilworth M."/>
            <person name="Howieson J."/>
        </authorList>
    </citation>
    <scope>NUCLEOTIDE SEQUENCE [LARGE SCALE GENOMIC DNA]</scope>
    <source>
        <strain evidence="8 9">WSM419</strain>
    </source>
</reference>
<evidence type="ECO:0000256" key="5">
    <source>
        <dbReference type="ARBA" id="ARBA00022801"/>
    </source>
</evidence>
<accession>A6U8R7</accession>
<dbReference type="InterPro" id="IPR050556">
    <property type="entry name" value="Type_II_TA_system_RNase"/>
</dbReference>
<keyword evidence="5" id="KW-0378">Hydrolase</keyword>
<keyword evidence="6" id="KW-0460">Magnesium</keyword>
<dbReference type="EMBL" id="CP000738">
    <property type="protein sequence ID" value="ABR60047.1"/>
    <property type="molecule type" value="Genomic_DNA"/>
</dbReference>
<keyword evidence="2" id="KW-1277">Toxin-antitoxin system</keyword>
<evidence type="ECO:0000256" key="4">
    <source>
        <dbReference type="ARBA" id="ARBA00022723"/>
    </source>
</evidence>
<gene>
    <name evidence="8" type="ordered locus">Smed_1197</name>
</gene>
<evidence type="ECO:0000256" key="7">
    <source>
        <dbReference type="ARBA" id="ARBA00038093"/>
    </source>
</evidence>
<dbReference type="PANTHER" id="PTHR33653">
    <property type="entry name" value="RIBONUCLEASE VAPC2"/>
    <property type="match status" value="1"/>
</dbReference>
<organism evidence="8 9">
    <name type="scientific">Sinorhizobium medicae (strain WSM419)</name>
    <name type="common">Ensifer medicae</name>
    <dbReference type="NCBI Taxonomy" id="366394"/>
    <lineage>
        <taxon>Bacteria</taxon>
        <taxon>Pseudomonadati</taxon>
        <taxon>Pseudomonadota</taxon>
        <taxon>Alphaproteobacteria</taxon>
        <taxon>Hyphomicrobiales</taxon>
        <taxon>Rhizobiaceae</taxon>
        <taxon>Sinorhizobium/Ensifer group</taxon>
        <taxon>Sinorhizobium</taxon>
    </lineage>
</organism>
<proteinExistence type="inferred from homology"/>
<dbReference type="PATRIC" id="fig|366394.8.peg.4329"/>
<evidence type="ECO:0000313" key="8">
    <source>
        <dbReference type="EMBL" id="ABR60047.1"/>
    </source>
</evidence>
<reference evidence="9" key="1">
    <citation type="submission" date="2007-06" db="EMBL/GenBank/DDBJ databases">
        <title>Complete sequence of Sinorhizobium medicae WSM419 chromosome.</title>
        <authorList>
            <consortium name="US DOE Joint Genome Institute"/>
            <person name="Copeland A."/>
            <person name="Lucas S."/>
            <person name="Lapidus A."/>
            <person name="Barry K."/>
            <person name="Glavina del Rio T."/>
            <person name="Dalin E."/>
            <person name="Tice H."/>
            <person name="Pitluck S."/>
            <person name="Chain P."/>
            <person name="Malfatti S."/>
            <person name="Shin M."/>
            <person name="Vergez L."/>
            <person name="Schmutz J."/>
            <person name="Larimer F."/>
            <person name="Land M."/>
            <person name="Hauser L."/>
            <person name="Kyrpides N."/>
            <person name="Mikhailova N."/>
            <person name="Reeve W.G."/>
            <person name="Richardson P."/>
        </authorList>
    </citation>
    <scope>NUCLEOTIDE SEQUENCE [LARGE SCALE GENOMIC DNA]</scope>
    <source>
        <strain evidence="9">WSM419</strain>
    </source>
</reference>
<evidence type="ECO:0000256" key="3">
    <source>
        <dbReference type="ARBA" id="ARBA00022722"/>
    </source>
</evidence>